<evidence type="ECO:0000259" key="5">
    <source>
        <dbReference type="PROSITE" id="PS50405"/>
    </source>
</evidence>
<evidence type="ECO:0000313" key="7">
    <source>
        <dbReference type="Proteomes" id="UP000604825"/>
    </source>
</evidence>
<feature type="domain" description="GST C-terminal" evidence="5">
    <location>
        <begin position="1"/>
        <end position="135"/>
    </location>
</feature>
<sequence>MEDWAMVDMWLQVEAHQHHPAAAAIARECIAAPTLLGRVPNQTVIDENIKKLKKVLEVYETWLSKCRYLAGDFLSLADLSHFTVMHYFMGTEYAALVEACPHVKAWWEELAARPAAKKVAGFLTTGSGVALVSPLKFSPSMRDVVSDLEHALNKLQPCRRVQMQAKEM</sequence>
<keyword evidence="3" id="KW-0808">Transferase</keyword>
<dbReference type="AlphaFoldDB" id="A0A811RT49"/>
<keyword evidence="7" id="KW-1185">Reference proteome</keyword>
<evidence type="ECO:0000256" key="2">
    <source>
        <dbReference type="ARBA" id="ARBA00012452"/>
    </source>
</evidence>
<dbReference type="EC" id="2.5.1.18" evidence="2"/>
<dbReference type="EMBL" id="CAJGYO010000016">
    <property type="protein sequence ID" value="CAD6272906.1"/>
    <property type="molecule type" value="Genomic_DNA"/>
</dbReference>
<comment type="similarity">
    <text evidence="1">Belongs to the GST superfamily. Phi family.</text>
</comment>
<dbReference type="InterPro" id="IPR036282">
    <property type="entry name" value="Glutathione-S-Trfase_C_sf"/>
</dbReference>
<dbReference type="GO" id="GO:0005737">
    <property type="term" value="C:cytoplasm"/>
    <property type="evidence" value="ECO:0007669"/>
    <property type="project" value="TreeGrafter"/>
</dbReference>
<evidence type="ECO:0000256" key="4">
    <source>
        <dbReference type="ARBA" id="ARBA00047960"/>
    </source>
</evidence>
<dbReference type="Proteomes" id="UP000604825">
    <property type="component" value="Unassembled WGS sequence"/>
</dbReference>
<dbReference type="InterPro" id="IPR010987">
    <property type="entry name" value="Glutathione-S-Trfase_C-like"/>
</dbReference>
<dbReference type="PROSITE" id="PS50405">
    <property type="entry name" value="GST_CTER"/>
    <property type="match status" value="1"/>
</dbReference>
<dbReference type="GO" id="GO:0004364">
    <property type="term" value="F:glutathione transferase activity"/>
    <property type="evidence" value="ECO:0007669"/>
    <property type="project" value="UniProtKB-EC"/>
</dbReference>
<comment type="catalytic activity">
    <reaction evidence="4">
        <text>RX + glutathione = an S-substituted glutathione + a halide anion + H(+)</text>
        <dbReference type="Rhea" id="RHEA:16437"/>
        <dbReference type="ChEBI" id="CHEBI:15378"/>
        <dbReference type="ChEBI" id="CHEBI:16042"/>
        <dbReference type="ChEBI" id="CHEBI:17792"/>
        <dbReference type="ChEBI" id="CHEBI:57925"/>
        <dbReference type="ChEBI" id="CHEBI:90779"/>
        <dbReference type="EC" id="2.5.1.18"/>
    </reaction>
</comment>
<dbReference type="GO" id="GO:0043295">
    <property type="term" value="F:glutathione binding"/>
    <property type="evidence" value="ECO:0007669"/>
    <property type="project" value="TreeGrafter"/>
</dbReference>
<dbReference type="Gene3D" id="1.20.1050.10">
    <property type="match status" value="1"/>
</dbReference>
<evidence type="ECO:0000313" key="6">
    <source>
        <dbReference type="EMBL" id="CAD6272906.1"/>
    </source>
</evidence>
<evidence type="ECO:0000256" key="1">
    <source>
        <dbReference type="ARBA" id="ARBA00010128"/>
    </source>
</evidence>
<dbReference type="GO" id="GO:0006749">
    <property type="term" value="P:glutathione metabolic process"/>
    <property type="evidence" value="ECO:0007669"/>
    <property type="project" value="TreeGrafter"/>
</dbReference>
<accession>A0A811RT49</accession>
<gene>
    <name evidence="6" type="ORF">NCGR_LOCUS56175</name>
</gene>
<reference evidence="6" key="1">
    <citation type="submission" date="2020-10" db="EMBL/GenBank/DDBJ databases">
        <authorList>
            <person name="Han B."/>
            <person name="Lu T."/>
            <person name="Zhao Q."/>
            <person name="Huang X."/>
            <person name="Zhao Y."/>
        </authorList>
    </citation>
    <scope>NUCLEOTIDE SEQUENCE</scope>
</reference>
<dbReference type="SUPFAM" id="SSF47616">
    <property type="entry name" value="GST C-terminal domain-like"/>
    <property type="match status" value="1"/>
</dbReference>
<dbReference type="PANTHER" id="PTHR43900">
    <property type="entry name" value="GLUTATHIONE S-TRANSFERASE RHO"/>
    <property type="match status" value="1"/>
</dbReference>
<comment type="caution">
    <text evidence="6">The sequence shown here is derived from an EMBL/GenBank/DDBJ whole genome shotgun (WGS) entry which is preliminary data.</text>
</comment>
<protein>
    <recommendedName>
        <fullName evidence="2">glutathione transferase</fullName>
        <ecNumber evidence="2">2.5.1.18</ecNumber>
    </recommendedName>
</protein>
<dbReference type="FunFam" id="1.20.1050.10:FF:000004">
    <property type="entry name" value="Glutathione S-transferase F2"/>
    <property type="match status" value="1"/>
</dbReference>
<dbReference type="OrthoDB" id="422574at2759"/>
<dbReference type="InterPro" id="IPR004046">
    <property type="entry name" value="GST_C"/>
</dbReference>
<dbReference type="PANTHER" id="PTHR43900:SF17">
    <property type="entry name" value="GLUTATHIONE S-TRANSFERASE 4"/>
    <property type="match status" value="1"/>
</dbReference>
<proteinExistence type="inferred from homology"/>
<dbReference type="Pfam" id="PF00043">
    <property type="entry name" value="GST_C"/>
    <property type="match status" value="1"/>
</dbReference>
<evidence type="ECO:0000256" key="3">
    <source>
        <dbReference type="ARBA" id="ARBA00022679"/>
    </source>
</evidence>
<organism evidence="6 7">
    <name type="scientific">Miscanthus lutarioriparius</name>
    <dbReference type="NCBI Taxonomy" id="422564"/>
    <lineage>
        <taxon>Eukaryota</taxon>
        <taxon>Viridiplantae</taxon>
        <taxon>Streptophyta</taxon>
        <taxon>Embryophyta</taxon>
        <taxon>Tracheophyta</taxon>
        <taxon>Spermatophyta</taxon>
        <taxon>Magnoliopsida</taxon>
        <taxon>Liliopsida</taxon>
        <taxon>Poales</taxon>
        <taxon>Poaceae</taxon>
        <taxon>PACMAD clade</taxon>
        <taxon>Panicoideae</taxon>
        <taxon>Andropogonodae</taxon>
        <taxon>Andropogoneae</taxon>
        <taxon>Saccharinae</taxon>
        <taxon>Miscanthus</taxon>
    </lineage>
</organism>
<name>A0A811RT49_9POAL</name>
<dbReference type="GO" id="GO:0009636">
    <property type="term" value="P:response to toxic substance"/>
    <property type="evidence" value="ECO:0007669"/>
    <property type="project" value="UniProtKB-ARBA"/>
</dbReference>